<protein>
    <recommendedName>
        <fullName evidence="1">Methyltransferase type 11 domain-containing protein</fullName>
    </recommendedName>
</protein>
<comment type="caution">
    <text evidence="2">The sequence shown here is derived from an EMBL/GenBank/DDBJ whole genome shotgun (WGS) entry which is preliminary data.</text>
</comment>
<keyword evidence="3" id="KW-1185">Reference proteome</keyword>
<dbReference type="Proteomes" id="UP001044222">
    <property type="component" value="Unassembled WGS sequence"/>
</dbReference>
<evidence type="ECO:0000259" key="1">
    <source>
        <dbReference type="Pfam" id="PF08241"/>
    </source>
</evidence>
<gene>
    <name evidence="2" type="ORF">ANANG_G00067520</name>
</gene>
<dbReference type="InterPro" id="IPR029063">
    <property type="entry name" value="SAM-dependent_MTases_sf"/>
</dbReference>
<dbReference type="Gene3D" id="3.40.50.150">
    <property type="entry name" value="Vaccinia Virus protein VP39"/>
    <property type="match status" value="1"/>
</dbReference>
<evidence type="ECO:0000313" key="2">
    <source>
        <dbReference type="EMBL" id="KAG5852908.1"/>
    </source>
</evidence>
<feature type="domain" description="Methyltransferase type 11" evidence="1">
    <location>
        <begin position="7"/>
        <end position="84"/>
    </location>
</feature>
<dbReference type="EMBL" id="JAFIRN010000003">
    <property type="protein sequence ID" value="KAG5852908.1"/>
    <property type="molecule type" value="Genomic_DNA"/>
</dbReference>
<name>A0A9D3MU77_ANGAN</name>
<dbReference type="SUPFAM" id="SSF53335">
    <property type="entry name" value="S-adenosyl-L-methionine-dependent methyltransferases"/>
    <property type="match status" value="1"/>
</dbReference>
<sequence length="159" mass="17287">MTGPEGKLFGLDPSEYMHKVAQERLASHLGAGKVHLLRGQVESIPLPDKCIHGVYHSNCHMYWPDKTAAATELLRVMKPGARMVATVDMAVLRGGVRQGFFQGMSIEAEPYMEALNAVGFVDVHKVDKQDGSRNFLAIFATAPPTSECSGALRSYAALN</sequence>
<dbReference type="GO" id="GO:0008757">
    <property type="term" value="F:S-adenosylmethionine-dependent methyltransferase activity"/>
    <property type="evidence" value="ECO:0007669"/>
    <property type="project" value="InterPro"/>
</dbReference>
<dbReference type="InterPro" id="IPR013216">
    <property type="entry name" value="Methyltransf_11"/>
</dbReference>
<reference evidence="2" key="1">
    <citation type="submission" date="2021-01" db="EMBL/GenBank/DDBJ databases">
        <title>A chromosome-scale assembly of European eel, Anguilla anguilla.</title>
        <authorList>
            <person name="Henkel C."/>
            <person name="Jong-Raadsen S.A."/>
            <person name="Dufour S."/>
            <person name="Weltzien F.-A."/>
            <person name="Palstra A.P."/>
            <person name="Pelster B."/>
            <person name="Spaink H.P."/>
            <person name="Van Den Thillart G.E."/>
            <person name="Jansen H."/>
            <person name="Zahm M."/>
            <person name="Klopp C."/>
            <person name="Cedric C."/>
            <person name="Louis A."/>
            <person name="Berthelot C."/>
            <person name="Parey E."/>
            <person name="Roest Crollius H."/>
            <person name="Montfort J."/>
            <person name="Robinson-Rechavi M."/>
            <person name="Bucao C."/>
            <person name="Bouchez O."/>
            <person name="Gislard M."/>
            <person name="Lluch J."/>
            <person name="Milhes M."/>
            <person name="Lampietro C."/>
            <person name="Lopez Roques C."/>
            <person name="Donnadieu C."/>
            <person name="Braasch I."/>
            <person name="Desvignes T."/>
            <person name="Postlethwait J."/>
            <person name="Bobe J."/>
            <person name="Guiguen Y."/>
            <person name="Dirks R."/>
        </authorList>
    </citation>
    <scope>NUCLEOTIDE SEQUENCE</scope>
    <source>
        <strain evidence="2">Tag_6206</strain>
        <tissue evidence="2">Liver</tissue>
    </source>
</reference>
<proteinExistence type="predicted"/>
<accession>A0A9D3MU77</accession>
<dbReference type="Pfam" id="PF08241">
    <property type="entry name" value="Methyltransf_11"/>
    <property type="match status" value="1"/>
</dbReference>
<evidence type="ECO:0000313" key="3">
    <source>
        <dbReference type="Proteomes" id="UP001044222"/>
    </source>
</evidence>
<dbReference type="AlphaFoldDB" id="A0A9D3MU77"/>
<organism evidence="2 3">
    <name type="scientific">Anguilla anguilla</name>
    <name type="common">European freshwater eel</name>
    <name type="synonym">Muraena anguilla</name>
    <dbReference type="NCBI Taxonomy" id="7936"/>
    <lineage>
        <taxon>Eukaryota</taxon>
        <taxon>Metazoa</taxon>
        <taxon>Chordata</taxon>
        <taxon>Craniata</taxon>
        <taxon>Vertebrata</taxon>
        <taxon>Euteleostomi</taxon>
        <taxon>Actinopterygii</taxon>
        <taxon>Neopterygii</taxon>
        <taxon>Teleostei</taxon>
        <taxon>Anguilliformes</taxon>
        <taxon>Anguillidae</taxon>
        <taxon>Anguilla</taxon>
    </lineage>
</organism>